<protein>
    <recommendedName>
        <fullName evidence="5">Xylanolytic transcriptional activator regulatory domain-containing protein</fullName>
    </recommendedName>
</protein>
<evidence type="ECO:0000256" key="3">
    <source>
        <dbReference type="ARBA" id="ARBA00023125"/>
    </source>
</evidence>
<dbReference type="SMART" id="SM00906">
    <property type="entry name" value="Fungal_trans"/>
    <property type="match status" value="1"/>
</dbReference>
<keyword evidence="2" id="KW-0479">Metal-binding</keyword>
<sequence>SDQLAGFTAVFRRTRDARLVGRVVHQGRSNAEAKMPAMFARKGRFGVEFIHYARNYLLRTLTGDGAGKAICSNCTNSGLDCTYAGLVKVYVGALENRVEKMERLLRKLLPGIDFTEQLENENEIQPLIQQHVERLPRNDEEVATMLSKLKLNPEDHRFFGKSSGIQLLQTALEFHKDFSGLREISRPFLPHKREEFWAPLPWVVPPPHTDIPEYKFPDDDLILTLVDLYFQRINSCWPVLHRPTFERKVADKLHLRDSRFAATLLIVVALGSRLSNDHRIRLEGWEKQSAGWEWYSQVSVMPKYLIYKPDLYELQVFALSTLYLQSLSPTALGWNHIGVGLRRAQDWKRVFWVLLCLEWLFGTHIGRPLIMHTHDFDQDLPIECDDEYWDVSFQQPKNKPSEISYFISYAKLLELQAAIATTMYSPRRPKNLSGHPFPPTEAQSIVAFDSALNSWLSDIPEHLQWDPERQNEIHLMQSVVLHTTFYNVQILLHRPYIPAPFQVSPPGALPSLAICTNAARACVRIFNAYTERSGEIDFNMLWNLFTAGIVLVLSTWSGKKSGFTTTPQQLEHIRSCLRITAEAEKIGRAAGRYTDIINRLLHAGANLDSLFETRGSATLPPSAQRGHEALVVKQTSKLEPDPRYYLQPCVEQGYASLDPPRGSAYQDSLQPLVNWPSEFPTNGDIYTQSDTMFNLEHVADFDIPQFAADVPVNPDVMNMWSTAPSGFHVDDWSYIMSKETSSPFEDLLPMPPPTQQTEETLKLHSEFCGEESLKLVGDLRERPEEARKFHKELCGFWTT</sequence>
<organism evidence="6 7">
    <name type="scientific">Mycena metata</name>
    <dbReference type="NCBI Taxonomy" id="1033252"/>
    <lineage>
        <taxon>Eukaryota</taxon>
        <taxon>Fungi</taxon>
        <taxon>Dikarya</taxon>
        <taxon>Basidiomycota</taxon>
        <taxon>Agaricomycotina</taxon>
        <taxon>Agaricomycetes</taxon>
        <taxon>Agaricomycetidae</taxon>
        <taxon>Agaricales</taxon>
        <taxon>Marasmiineae</taxon>
        <taxon>Mycenaceae</taxon>
        <taxon>Mycena</taxon>
    </lineage>
</organism>
<dbReference type="CDD" id="cd12148">
    <property type="entry name" value="fungal_TF_MHR"/>
    <property type="match status" value="1"/>
</dbReference>
<dbReference type="InterPro" id="IPR007219">
    <property type="entry name" value="XnlR_reg_dom"/>
</dbReference>
<reference evidence="6" key="1">
    <citation type="submission" date="2023-03" db="EMBL/GenBank/DDBJ databases">
        <title>Massive genome expansion in bonnet fungi (Mycena s.s.) driven by repeated elements and novel gene families across ecological guilds.</title>
        <authorList>
            <consortium name="Lawrence Berkeley National Laboratory"/>
            <person name="Harder C.B."/>
            <person name="Miyauchi S."/>
            <person name="Viragh M."/>
            <person name="Kuo A."/>
            <person name="Thoen E."/>
            <person name="Andreopoulos B."/>
            <person name="Lu D."/>
            <person name="Skrede I."/>
            <person name="Drula E."/>
            <person name="Henrissat B."/>
            <person name="Morin E."/>
            <person name="Kohler A."/>
            <person name="Barry K."/>
            <person name="LaButti K."/>
            <person name="Morin E."/>
            <person name="Salamov A."/>
            <person name="Lipzen A."/>
            <person name="Mereny Z."/>
            <person name="Hegedus B."/>
            <person name="Baldrian P."/>
            <person name="Stursova M."/>
            <person name="Weitz H."/>
            <person name="Taylor A."/>
            <person name="Grigoriev I.V."/>
            <person name="Nagy L.G."/>
            <person name="Martin F."/>
            <person name="Kauserud H."/>
        </authorList>
    </citation>
    <scope>NUCLEOTIDE SEQUENCE</scope>
    <source>
        <strain evidence="6">CBHHK182m</strain>
    </source>
</reference>
<dbReference type="GO" id="GO:0005634">
    <property type="term" value="C:nucleus"/>
    <property type="evidence" value="ECO:0007669"/>
    <property type="project" value="UniProtKB-SubCell"/>
</dbReference>
<dbReference type="GO" id="GO:0006351">
    <property type="term" value="P:DNA-templated transcription"/>
    <property type="evidence" value="ECO:0007669"/>
    <property type="project" value="InterPro"/>
</dbReference>
<dbReference type="PANTHER" id="PTHR46910:SF3">
    <property type="entry name" value="HALOTOLERANCE PROTEIN 9-RELATED"/>
    <property type="match status" value="1"/>
</dbReference>
<comment type="subcellular location">
    <subcellularLocation>
        <location evidence="1">Nucleus</location>
    </subcellularLocation>
</comment>
<dbReference type="GO" id="GO:0003700">
    <property type="term" value="F:DNA-binding transcription factor activity"/>
    <property type="evidence" value="ECO:0007669"/>
    <property type="project" value="InterPro"/>
</dbReference>
<proteinExistence type="predicted"/>
<keyword evidence="3" id="KW-0238">DNA-binding</keyword>
<name>A0AAD7INN7_9AGAR</name>
<keyword evidence="4" id="KW-0539">Nucleus</keyword>
<keyword evidence="7" id="KW-1185">Reference proteome</keyword>
<feature type="non-terminal residue" evidence="6">
    <location>
        <position position="799"/>
    </location>
</feature>
<evidence type="ECO:0000256" key="2">
    <source>
        <dbReference type="ARBA" id="ARBA00022723"/>
    </source>
</evidence>
<dbReference type="PANTHER" id="PTHR46910">
    <property type="entry name" value="TRANSCRIPTION FACTOR PDR1"/>
    <property type="match status" value="1"/>
</dbReference>
<evidence type="ECO:0000256" key="1">
    <source>
        <dbReference type="ARBA" id="ARBA00004123"/>
    </source>
</evidence>
<dbReference type="Pfam" id="PF04082">
    <property type="entry name" value="Fungal_trans"/>
    <property type="match status" value="1"/>
</dbReference>
<feature type="domain" description="Xylanolytic transcriptional activator regulatory" evidence="5">
    <location>
        <begin position="333"/>
        <end position="387"/>
    </location>
</feature>
<dbReference type="GO" id="GO:0008270">
    <property type="term" value="F:zinc ion binding"/>
    <property type="evidence" value="ECO:0007669"/>
    <property type="project" value="InterPro"/>
</dbReference>
<dbReference type="GO" id="GO:0003677">
    <property type="term" value="F:DNA binding"/>
    <property type="evidence" value="ECO:0007669"/>
    <property type="project" value="UniProtKB-KW"/>
</dbReference>
<evidence type="ECO:0000313" key="7">
    <source>
        <dbReference type="Proteomes" id="UP001215598"/>
    </source>
</evidence>
<dbReference type="EMBL" id="JARKIB010000077">
    <property type="protein sequence ID" value="KAJ7747226.1"/>
    <property type="molecule type" value="Genomic_DNA"/>
</dbReference>
<dbReference type="InterPro" id="IPR050987">
    <property type="entry name" value="AtrR-like"/>
</dbReference>
<gene>
    <name evidence="6" type="ORF">B0H16DRAFT_1851202</name>
</gene>
<dbReference type="AlphaFoldDB" id="A0AAD7INN7"/>
<comment type="caution">
    <text evidence="6">The sequence shown here is derived from an EMBL/GenBank/DDBJ whole genome shotgun (WGS) entry which is preliminary data.</text>
</comment>
<evidence type="ECO:0000256" key="4">
    <source>
        <dbReference type="ARBA" id="ARBA00023242"/>
    </source>
</evidence>
<accession>A0AAD7INN7</accession>
<evidence type="ECO:0000259" key="5">
    <source>
        <dbReference type="SMART" id="SM00906"/>
    </source>
</evidence>
<dbReference type="Proteomes" id="UP001215598">
    <property type="component" value="Unassembled WGS sequence"/>
</dbReference>
<evidence type="ECO:0000313" key="6">
    <source>
        <dbReference type="EMBL" id="KAJ7747226.1"/>
    </source>
</evidence>